<keyword evidence="4" id="KW-1185">Reference proteome</keyword>
<comment type="caution">
    <text evidence="3">The sequence shown here is derived from an EMBL/GenBank/DDBJ whole genome shotgun (WGS) entry which is preliminary data.</text>
</comment>
<organism evidence="3 4">
    <name type="scientific">Cryptosporangium minutisporangium</name>
    <dbReference type="NCBI Taxonomy" id="113569"/>
    <lineage>
        <taxon>Bacteria</taxon>
        <taxon>Bacillati</taxon>
        <taxon>Actinomycetota</taxon>
        <taxon>Actinomycetes</taxon>
        <taxon>Cryptosporangiales</taxon>
        <taxon>Cryptosporangiaceae</taxon>
        <taxon>Cryptosporangium</taxon>
    </lineage>
</organism>
<feature type="transmembrane region" description="Helical" evidence="2">
    <location>
        <begin position="97"/>
        <end position="119"/>
    </location>
</feature>
<keyword evidence="2" id="KW-1133">Transmembrane helix</keyword>
<reference evidence="4" key="1">
    <citation type="journal article" date="2019" name="Int. J. Syst. Evol. Microbiol.">
        <title>The Global Catalogue of Microorganisms (GCM) 10K type strain sequencing project: providing services to taxonomists for standard genome sequencing and annotation.</title>
        <authorList>
            <consortium name="The Broad Institute Genomics Platform"/>
            <consortium name="The Broad Institute Genome Sequencing Center for Infectious Disease"/>
            <person name="Wu L."/>
            <person name="Ma J."/>
        </authorList>
    </citation>
    <scope>NUCLEOTIDE SEQUENCE [LARGE SCALE GENOMIC DNA]</scope>
    <source>
        <strain evidence="4">JCM 9458</strain>
    </source>
</reference>
<protein>
    <submittedName>
        <fullName evidence="3">Uncharacterized protein</fullName>
    </submittedName>
</protein>
<proteinExistence type="predicted"/>
<evidence type="ECO:0000256" key="1">
    <source>
        <dbReference type="SAM" id="MobiDB-lite"/>
    </source>
</evidence>
<evidence type="ECO:0000256" key="2">
    <source>
        <dbReference type="SAM" id="Phobius"/>
    </source>
</evidence>
<evidence type="ECO:0000313" key="4">
    <source>
        <dbReference type="Proteomes" id="UP001501676"/>
    </source>
</evidence>
<dbReference type="EMBL" id="BAAAYN010000041">
    <property type="protein sequence ID" value="GAA3393203.1"/>
    <property type="molecule type" value="Genomic_DNA"/>
</dbReference>
<name>A0ABP6T4S7_9ACTN</name>
<evidence type="ECO:0000313" key="3">
    <source>
        <dbReference type="EMBL" id="GAA3393203.1"/>
    </source>
</evidence>
<keyword evidence="2" id="KW-0472">Membrane</keyword>
<gene>
    <name evidence="3" type="ORF">GCM10020369_57840</name>
</gene>
<sequence>MHPGGPITGVNGWAAPDGSADDTAWRRPTDSTTAVESRSGKPGGATAIPPQYQGPPRMHRPSVAVGWGPVITSGPTPRALPYQDHEALDREDAQARAVTVGVGVLTLVVLFLLLLMMVIRAGTTTGVA</sequence>
<accession>A0ABP6T4S7</accession>
<dbReference type="Proteomes" id="UP001501676">
    <property type="component" value="Unassembled WGS sequence"/>
</dbReference>
<feature type="region of interest" description="Disordered" evidence="1">
    <location>
        <begin position="1"/>
        <end position="69"/>
    </location>
</feature>
<keyword evidence="2" id="KW-0812">Transmembrane</keyword>